<dbReference type="OMA" id="GNIHSKW"/>
<dbReference type="OrthoDB" id="5864054at2759"/>
<dbReference type="Gene3D" id="1.20.1070.10">
    <property type="entry name" value="Rhodopsin 7-helix transmembrane proteins"/>
    <property type="match status" value="1"/>
</dbReference>
<evidence type="ECO:0000256" key="1">
    <source>
        <dbReference type="ARBA" id="ARBA00004370"/>
    </source>
</evidence>
<dbReference type="PRINTS" id="PR00237">
    <property type="entry name" value="GPCRRHODOPSN"/>
</dbReference>
<dbReference type="Proteomes" id="UP000025227">
    <property type="component" value="Unplaced"/>
</dbReference>
<dbReference type="WBParaSite" id="HCON_00057040-00001">
    <property type="protein sequence ID" value="HCON_00057040-00001"/>
    <property type="gene ID" value="HCON_00057040"/>
</dbReference>
<dbReference type="GO" id="GO:0005886">
    <property type="term" value="C:plasma membrane"/>
    <property type="evidence" value="ECO:0007669"/>
    <property type="project" value="TreeGrafter"/>
</dbReference>
<dbReference type="InterPro" id="IPR000276">
    <property type="entry name" value="GPCR_Rhodpsn"/>
</dbReference>
<dbReference type="SUPFAM" id="SSF81321">
    <property type="entry name" value="Family A G protein-coupled receptor-like"/>
    <property type="match status" value="1"/>
</dbReference>
<evidence type="ECO:0000313" key="7">
    <source>
        <dbReference type="Proteomes" id="UP000025227"/>
    </source>
</evidence>
<evidence type="ECO:0000256" key="4">
    <source>
        <dbReference type="ARBA" id="ARBA00023136"/>
    </source>
</evidence>
<dbReference type="AlphaFoldDB" id="A0A7I4Y6A1"/>
<sequence length="393" mass="45269">MPVTATIRRLNEIIFGLGHGTNDYRLRFSAGAMCNDERSLLDLNDSLILGFVSHLEQFNRVYTVFHRYACLVICLIGIISNAVHILVLSRPRMRRCAVNCVLTAVAFCDVVTMTSYTVYLFRFRIYQGEYGYSYSWMLFLKIHVVVSIALHAITLYMGAALAFIRWQALGNIHSRWLQPRSAWKLFGIVTASISMMCVPTVMLHEIYEISNEQASSTPSYTLDFSNYSCGFYKFNLWMLAVAMKAIPCALLLWFTVALVMKLRKTDEKRNYLYSKSFRKHIKKTTVPDRTTYMLIIMLVVFLVTELPQGFLALLNGVYTTDVNNYIYQHVGELFDLLSLVNCSVDFVLYCFMSSRYRQTFGHILIRVESWLRNQSSGCKYSKEFSKTPPPTIV</sequence>
<keyword evidence="2 5" id="KW-0812">Transmembrane</keyword>
<keyword evidence="3 5" id="KW-1133">Transmembrane helix</keyword>
<accession>A0A7I4Y6A1</accession>
<dbReference type="Pfam" id="PF10324">
    <property type="entry name" value="7TM_GPCR_Srw"/>
    <property type="match status" value="1"/>
</dbReference>
<dbReference type="PANTHER" id="PTHR46273:SF3">
    <property type="entry name" value="G-PROTEIN COUPLED RECEPTORS FAMILY 1 PROFILE DOMAIN-CONTAINING PROTEIN"/>
    <property type="match status" value="1"/>
</dbReference>
<organism evidence="7 8">
    <name type="scientific">Haemonchus contortus</name>
    <name type="common">Barber pole worm</name>
    <dbReference type="NCBI Taxonomy" id="6289"/>
    <lineage>
        <taxon>Eukaryota</taxon>
        <taxon>Metazoa</taxon>
        <taxon>Ecdysozoa</taxon>
        <taxon>Nematoda</taxon>
        <taxon>Chromadorea</taxon>
        <taxon>Rhabditida</taxon>
        <taxon>Rhabditina</taxon>
        <taxon>Rhabditomorpha</taxon>
        <taxon>Strongyloidea</taxon>
        <taxon>Trichostrongylidae</taxon>
        <taxon>Haemonchus</taxon>
    </lineage>
</organism>
<dbReference type="InterPro" id="IPR019427">
    <property type="entry name" value="7TM_GPCR_serpentine_rcpt_Srw"/>
</dbReference>
<dbReference type="InterPro" id="IPR053219">
    <property type="entry name" value="GPCR_Dmsr-1"/>
</dbReference>
<evidence type="ECO:0000256" key="2">
    <source>
        <dbReference type="ARBA" id="ARBA00022692"/>
    </source>
</evidence>
<keyword evidence="7" id="KW-1185">Reference proteome</keyword>
<proteinExistence type="predicted"/>
<dbReference type="PANTHER" id="PTHR46273">
    <property type="entry name" value="MYOSUPPRESSIN RECEPTOR 1, ISOFORM B-RELATED"/>
    <property type="match status" value="1"/>
</dbReference>
<evidence type="ECO:0000313" key="8">
    <source>
        <dbReference type="WBParaSite" id="HCON_00057040-00001"/>
    </source>
</evidence>
<feature type="transmembrane region" description="Helical" evidence="5">
    <location>
        <begin position="100"/>
        <end position="122"/>
    </location>
</feature>
<keyword evidence="4 5" id="KW-0472">Membrane</keyword>
<dbReference type="InterPro" id="IPR017452">
    <property type="entry name" value="GPCR_Rhodpsn_7TM"/>
</dbReference>
<reference evidence="8" key="1">
    <citation type="submission" date="2020-12" db="UniProtKB">
        <authorList>
            <consortium name="WormBaseParasite"/>
        </authorList>
    </citation>
    <scope>IDENTIFICATION</scope>
    <source>
        <strain evidence="8">MHco3</strain>
    </source>
</reference>
<feature type="transmembrane region" description="Helical" evidence="5">
    <location>
        <begin position="65"/>
        <end position="88"/>
    </location>
</feature>
<dbReference type="PROSITE" id="PS50262">
    <property type="entry name" value="G_PROTEIN_RECEP_F1_2"/>
    <property type="match status" value="1"/>
</dbReference>
<name>A0A7I4Y6A1_HAECO</name>
<feature type="transmembrane region" description="Helical" evidence="5">
    <location>
        <begin position="236"/>
        <end position="260"/>
    </location>
</feature>
<feature type="transmembrane region" description="Helical" evidence="5">
    <location>
        <begin position="292"/>
        <end position="313"/>
    </location>
</feature>
<protein>
    <submittedName>
        <fullName evidence="8">G_PROTEIN_RECEP_F1_2 domain-containing protein</fullName>
    </submittedName>
</protein>
<feature type="transmembrane region" description="Helical" evidence="5">
    <location>
        <begin position="333"/>
        <end position="352"/>
    </location>
</feature>
<feature type="transmembrane region" description="Helical" evidence="5">
    <location>
        <begin position="185"/>
        <end position="207"/>
    </location>
</feature>
<dbReference type="GO" id="GO:0008528">
    <property type="term" value="F:G protein-coupled peptide receptor activity"/>
    <property type="evidence" value="ECO:0007669"/>
    <property type="project" value="InterPro"/>
</dbReference>
<evidence type="ECO:0000256" key="5">
    <source>
        <dbReference type="SAM" id="Phobius"/>
    </source>
</evidence>
<evidence type="ECO:0000259" key="6">
    <source>
        <dbReference type="PROSITE" id="PS50262"/>
    </source>
</evidence>
<feature type="transmembrane region" description="Helical" evidence="5">
    <location>
        <begin position="142"/>
        <end position="164"/>
    </location>
</feature>
<feature type="domain" description="G-protein coupled receptors family 1 profile" evidence="6">
    <location>
        <begin position="80"/>
        <end position="349"/>
    </location>
</feature>
<comment type="subcellular location">
    <subcellularLocation>
        <location evidence="1">Membrane</location>
    </subcellularLocation>
</comment>
<dbReference type="CDD" id="cd14978">
    <property type="entry name" value="7tmA_FMRFamide_R-like"/>
    <property type="match status" value="1"/>
</dbReference>
<evidence type="ECO:0000256" key="3">
    <source>
        <dbReference type="ARBA" id="ARBA00022989"/>
    </source>
</evidence>